<gene>
    <name evidence="2" type="ORF">AO498_16600</name>
</gene>
<dbReference type="PATRIC" id="fig|1727163.4.peg.3484"/>
<accession>A0A142ESG9</accession>
<reference evidence="3" key="1">
    <citation type="submission" date="2015-09" db="EMBL/GenBank/DDBJ databases">
        <title>Complete sequence of Algoriphagus sp. M8-2.</title>
        <authorList>
            <person name="Shintani M."/>
        </authorList>
    </citation>
    <scope>NUCLEOTIDE SEQUENCE [LARGE SCALE GENOMIC DNA]</scope>
    <source>
        <strain evidence="3">M8-2</strain>
    </source>
</reference>
<dbReference type="EMBL" id="CP012836">
    <property type="protein sequence ID" value="AMQ58074.1"/>
    <property type="molecule type" value="Genomic_DNA"/>
</dbReference>
<keyword evidence="1" id="KW-0812">Transmembrane</keyword>
<dbReference type="RefSeq" id="WP_067550042.1">
    <property type="nucleotide sequence ID" value="NZ_CP012836.1"/>
</dbReference>
<dbReference type="Proteomes" id="UP000073816">
    <property type="component" value="Chromosome"/>
</dbReference>
<keyword evidence="1" id="KW-1133">Transmembrane helix</keyword>
<dbReference type="AlphaFoldDB" id="A0A142ESG9"/>
<name>A0A142ESG9_9BACT</name>
<organism evidence="2 3">
    <name type="scientific">Algoriphagus sanaruensis</name>
    <dbReference type="NCBI Taxonomy" id="1727163"/>
    <lineage>
        <taxon>Bacteria</taxon>
        <taxon>Pseudomonadati</taxon>
        <taxon>Bacteroidota</taxon>
        <taxon>Cytophagia</taxon>
        <taxon>Cytophagales</taxon>
        <taxon>Cyclobacteriaceae</taxon>
        <taxon>Algoriphagus</taxon>
    </lineage>
</organism>
<sequence length="163" mass="18820">MANFIFQEKQRFRQIWLWTILLGVGIIVIVAIVLELKNGESVWEGLIPLGIIALVFVLIARMELTTRIDEHSLSFKFFPFIRERKYSFDKLTSMELIEYNGLLEYGGWGIKWNVDSWSYTIGGRFGILVKTGSKKFLIGTQIPEEAKKAIKQFNEFKAQSYGS</sequence>
<feature type="transmembrane region" description="Helical" evidence="1">
    <location>
        <begin position="15"/>
        <end position="34"/>
    </location>
</feature>
<dbReference type="OrthoDB" id="582675at2"/>
<evidence type="ECO:0000313" key="3">
    <source>
        <dbReference type="Proteomes" id="UP000073816"/>
    </source>
</evidence>
<proteinExistence type="predicted"/>
<protein>
    <submittedName>
        <fullName evidence="2">Uncharacterized protein</fullName>
    </submittedName>
</protein>
<evidence type="ECO:0000256" key="1">
    <source>
        <dbReference type="SAM" id="Phobius"/>
    </source>
</evidence>
<dbReference type="STRING" id="1727163.AO498_16600"/>
<evidence type="ECO:0000313" key="2">
    <source>
        <dbReference type="EMBL" id="AMQ58074.1"/>
    </source>
</evidence>
<reference evidence="2 3" key="2">
    <citation type="journal article" date="2016" name="Genome Announc.">
        <title>Complete Genome Sequence of Algoriphagus sp. Strain M8-2, Isolated from a Brackish Lake.</title>
        <authorList>
            <person name="Muraguchi Y."/>
            <person name="Kushimoto K."/>
            <person name="Ohtsubo Y."/>
            <person name="Suzuki T."/>
            <person name="Dohra H."/>
            <person name="Kimbara K."/>
            <person name="Shintani M."/>
        </authorList>
    </citation>
    <scope>NUCLEOTIDE SEQUENCE [LARGE SCALE GENOMIC DNA]</scope>
    <source>
        <strain evidence="2 3">M8-2</strain>
    </source>
</reference>
<feature type="transmembrane region" description="Helical" evidence="1">
    <location>
        <begin position="46"/>
        <end position="64"/>
    </location>
</feature>
<keyword evidence="3" id="KW-1185">Reference proteome</keyword>
<keyword evidence="1" id="KW-0472">Membrane</keyword>
<dbReference type="KEGG" id="alm:AO498_16600"/>